<evidence type="ECO:0000313" key="2">
    <source>
        <dbReference type="Proteomes" id="UP000054538"/>
    </source>
</evidence>
<dbReference type="OrthoDB" id="3344688at2759"/>
<dbReference type="EMBL" id="KN830976">
    <property type="protein sequence ID" value="KIK72306.1"/>
    <property type="molecule type" value="Genomic_DNA"/>
</dbReference>
<sequence length="61" mass="7416">MSEYFSRQRGGEYFNEAFREQLQKDETLHETSTPYTPEQNRLAEWMNQMLSHINEAFKEQL</sequence>
<evidence type="ECO:0000313" key="1">
    <source>
        <dbReference type="EMBL" id="KIK72306.1"/>
    </source>
</evidence>
<organism evidence="1 2">
    <name type="scientific">Paxillus rubicundulus Ve08.2h10</name>
    <dbReference type="NCBI Taxonomy" id="930991"/>
    <lineage>
        <taxon>Eukaryota</taxon>
        <taxon>Fungi</taxon>
        <taxon>Dikarya</taxon>
        <taxon>Basidiomycota</taxon>
        <taxon>Agaricomycotina</taxon>
        <taxon>Agaricomycetes</taxon>
        <taxon>Agaricomycetidae</taxon>
        <taxon>Boletales</taxon>
        <taxon>Paxilineae</taxon>
        <taxon>Paxillaceae</taxon>
        <taxon>Paxillus</taxon>
    </lineage>
</organism>
<dbReference type="InParanoid" id="A0A0D0CNK0"/>
<proteinExistence type="predicted"/>
<evidence type="ECO:0008006" key="3">
    <source>
        <dbReference type="Google" id="ProtNLM"/>
    </source>
</evidence>
<dbReference type="InterPro" id="IPR012337">
    <property type="entry name" value="RNaseH-like_sf"/>
</dbReference>
<gene>
    <name evidence="1" type="ORF">PAXRUDRAFT_22136</name>
</gene>
<dbReference type="HOGENOM" id="CLU_2923339_0_0_1"/>
<name>A0A0D0CNK0_9AGAM</name>
<dbReference type="SUPFAM" id="SSF53098">
    <property type="entry name" value="Ribonuclease H-like"/>
    <property type="match status" value="1"/>
</dbReference>
<keyword evidence="2" id="KW-1185">Reference proteome</keyword>
<reference evidence="2" key="2">
    <citation type="submission" date="2015-01" db="EMBL/GenBank/DDBJ databases">
        <title>Evolutionary Origins and Diversification of the Mycorrhizal Mutualists.</title>
        <authorList>
            <consortium name="DOE Joint Genome Institute"/>
            <consortium name="Mycorrhizal Genomics Consortium"/>
            <person name="Kohler A."/>
            <person name="Kuo A."/>
            <person name="Nagy L.G."/>
            <person name="Floudas D."/>
            <person name="Copeland A."/>
            <person name="Barry K.W."/>
            <person name="Cichocki N."/>
            <person name="Veneault-Fourrey C."/>
            <person name="LaButti K."/>
            <person name="Lindquist E.A."/>
            <person name="Lipzen A."/>
            <person name="Lundell T."/>
            <person name="Morin E."/>
            <person name="Murat C."/>
            <person name="Riley R."/>
            <person name="Ohm R."/>
            <person name="Sun H."/>
            <person name="Tunlid A."/>
            <person name="Henrissat B."/>
            <person name="Grigoriev I.V."/>
            <person name="Hibbett D.S."/>
            <person name="Martin F."/>
        </authorList>
    </citation>
    <scope>NUCLEOTIDE SEQUENCE [LARGE SCALE GENOMIC DNA]</scope>
    <source>
        <strain evidence="2">Ve08.2h10</strain>
    </source>
</reference>
<reference evidence="1 2" key="1">
    <citation type="submission" date="2014-04" db="EMBL/GenBank/DDBJ databases">
        <authorList>
            <consortium name="DOE Joint Genome Institute"/>
            <person name="Kuo A."/>
            <person name="Kohler A."/>
            <person name="Jargeat P."/>
            <person name="Nagy L.G."/>
            <person name="Floudas D."/>
            <person name="Copeland A."/>
            <person name="Barry K.W."/>
            <person name="Cichocki N."/>
            <person name="Veneault-Fourrey C."/>
            <person name="LaButti K."/>
            <person name="Lindquist E.A."/>
            <person name="Lipzen A."/>
            <person name="Lundell T."/>
            <person name="Morin E."/>
            <person name="Murat C."/>
            <person name="Sun H."/>
            <person name="Tunlid A."/>
            <person name="Henrissat B."/>
            <person name="Grigoriev I.V."/>
            <person name="Hibbett D.S."/>
            <person name="Martin F."/>
            <person name="Nordberg H.P."/>
            <person name="Cantor M.N."/>
            <person name="Hua S.X."/>
        </authorList>
    </citation>
    <scope>NUCLEOTIDE SEQUENCE [LARGE SCALE GENOMIC DNA]</scope>
    <source>
        <strain evidence="1 2">Ve08.2h10</strain>
    </source>
</reference>
<dbReference type="Proteomes" id="UP000054538">
    <property type="component" value="Unassembled WGS sequence"/>
</dbReference>
<dbReference type="GO" id="GO:0003676">
    <property type="term" value="F:nucleic acid binding"/>
    <property type="evidence" value="ECO:0007669"/>
    <property type="project" value="InterPro"/>
</dbReference>
<dbReference type="Gene3D" id="3.30.420.10">
    <property type="entry name" value="Ribonuclease H-like superfamily/Ribonuclease H"/>
    <property type="match status" value="1"/>
</dbReference>
<accession>A0A0D0CNK0</accession>
<protein>
    <recommendedName>
        <fullName evidence="3">Integrase catalytic domain-containing protein</fullName>
    </recommendedName>
</protein>
<dbReference type="InterPro" id="IPR036397">
    <property type="entry name" value="RNaseH_sf"/>
</dbReference>
<dbReference type="AlphaFoldDB" id="A0A0D0CNK0"/>